<proteinExistence type="predicted"/>
<dbReference type="PANTHER" id="PTHR13227:SF0">
    <property type="entry name" value="EUKARYOTIC TRANSLATION INITIATION FACTOR 2A"/>
    <property type="match status" value="1"/>
</dbReference>
<dbReference type="InterPro" id="IPR013979">
    <property type="entry name" value="TIF_beta_prop-like"/>
</dbReference>
<evidence type="ECO:0000313" key="7">
    <source>
        <dbReference type="EMBL" id="KAL3760179.1"/>
    </source>
</evidence>
<keyword evidence="2" id="KW-0853">WD repeat</keyword>
<name>A0ABD3M827_9STRA</name>
<protein>
    <recommendedName>
        <fullName evidence="6">Translation initiation factor beta propellor-like domain-containing protein</fullName>
    </recommendedName>
</protein>
<keyword evidence="8" id="KW-1185">Reference proteome</keyword>
<dbReference type="InterPro" id="IPR011387">
    <property type="entry name" value="TIF2A"/>
</dbReference>
<feature type="region of interest" description="Disordered" evidence="5">
    <location>
        <begin position="286"/>
        <end position="315"/>
    </location>
</feature>
<feature type="domain" description="Translation initiation factor beta propellor-like" evidence="6">
    <location>
        <begin position="503"/>
        <end position="560"/>
    </location>
</feature>
<evidence type="ECO:0000256" key="2">
    <source>
        <dbReference type="ARBA" id="ARBA00022574"/>
    </source>
</evidence>
<dbReference type="PANTHER" id="PTHR13227">
    <property type="entry name" value="EUKARYOTIC TRANSLATION INITIATION FACTOR 2A"/>
    <property type="match status" value="1"/>
</dbReference>
<sequence>MATKSASSPPYDYDDRDSMVAMAAPSSPTPKRPIQLLFRSKEAVELFTLADTSLSSAAAATSAAAAASAAPATPSNKGGVTLYKGKTTFHVLNPNGKYVYLHDADVGLIQCDLSVNSNNNNNNNNNNAAVATLFIQDSKSIQLAKCSPRGTFLLTWSKPNSSNVENLRIYNATTGLYLHGFPCKKSTLSTVQWTYDESLVFHLVTNEVHIYNAHTFQRVGKVRCSNIASFSLPSVKGYAANTTTMNTAEAMMNERKYLLTTFVSGSKGKPSRVDLLRYPDRMGVESTTITSTNSSTSSTTASIEKEDGNAVNQKSGPGLASKSLFDAEEVHVNWSPRADSALVLTQTVVDATGESYYGSSHLFLLLENDIKRPGYGIATSVTLPTEATKSVHGSIPILCANWVPNPTIVGPIPFGVISGSMPPLASLHHGITAEPTFLFGRAHRNTMDISPHGRFIVCGGYGNLAGGMDFWDRNKGKLIPRRMMVPLASTNSATSPEATMSYVTIKEASELSITSQNPAVGHQWSPDSRTYLISTTSPRMNVDNGVHIYRYDGGLVDERMLPWNNASYHPDKLLCAEYIPAPFSAEDEEKEFYYYPDRPQSPPPRGCVEVTGDAAKFVLANLASHNNGRTSNTGGSSGGGSAASYVPPGARKSATGAGGGGGAYVPPGARKGGTAGSRIGGGTSLAERMRQEREDVTSKVSGVKLTKRTGPVGASSVTSAAKVSGAGAAASGAGEKSKSALRKEKLNLAKEKTEREAAEAEQRKKDEEKERIEANKADPEKRAKKIKKILKQIDEIKEKVSSGCELNDDQRKKIESEDKLLKELASLGL</sequence>
<feature type="compositionally biased region" description="Low complexity" evidence="5">
    <location>
        <begin position="712"/>
        <end position="734"/>
    </location>
</feature>
<dbReference type="Proteomes" id="UP001530293">
    <property type="component" value="Unassembled WGS sequence"/>
</dbReference>
<evidence type="ECO:0000259" key="6">
    <source>
        <dbReference type="Pfam" id="PF08662"/>
    </source>
</evidence>
<feature type="compositionally biased region" description="Low complexity" evidence="5">
    <location>
        <begin position="1"/>
        <end position="11"/>
    </location>
</feature>
<feature type="compositionally biased region" description="Low complexity" evidence="5">
    <location>
        <begin position="286"/>
        <end position="302"/>
    </location>
</feature>
<feature type="domain" description="Translation initiation factor beta propellor-like" evidence="6">
    <location>
        <begin position="322"/>
        <end position="479"/>
    </location>
</feature>
<feature type="compositionally biased region" description="Basic and acidic residues" evidence="5">
    <location>
        <begin position="687"/>
        <end position="697"/>
    </location>
</feature>
<keyword evidence="1" id="KW-0396">Initiation factor</keyword>
<feature type="compositionally biased region" description="Basic and acidic residues" evidence="5">
    <location>
        <begin position="735"/>
        <end position="781"/>
    </location>
</feature>
<evidence type="ECO:0000256" key="4">
    <source>
        <dbReference type="ARBA" id="ARBA00022917"/>
    </source>
</evidence>
<organism evidence="7 8">
    <name type="scientific">Discostella pseudostelligera</name>
    <dbReference type="NCBI Taxonomy" id="259834"/>
    <lineage>
        <taxon>Eukaryota</taxon>
        <taxon>Sar</taxon>
        <taxon>Stramenopiles</taxon>
        <taxon>Ochrophyta</taxon>
        <taxon>Bacillariophyta</taxon>
        <taxon>Coscinodiscophyceae</taxon>
        <taxon>Thalassiosirophycidae</taxon>
        <taxon>Stephanodiscales</taxon>
        <taxon>Stephanodiscaceae</taxon>
        <taxon>Discostella</taxon>
    </lineage>
</organism>
<evidence type="ECO:0000256" key="1">
    <source>
        <dbReference type="ARBA" id="ARBA00022540"/>
    </source>
</evidence>
<feature type="compositionally biased region" description="Low complexity" evidence="5">
    <location>
        <begin position="625"/>
        <end position="634"/>
    </location>
</feature>
<keyword evidence="3" id="KW-0677">Repeat</keyword>
<dbReference type="AlphaFoldDB" id="A0ABD3M827"/>
<accession>A0ABD3M827</accession>
<dbReference type="GO" id="GO:0003743">
    <property type="term" value="F:translation initiation factor activity"/>
    <property type="evidence" value="ECO:0007669"/>
    <property type="project" value="UniProtKB-KW"/>
</dbReference>
<dbReference type="SUPFAM" id="SSF82171">
    <property type="entry name" value="DPP6 N-terminal domain-like"/>
    <property type="match status" value="1"/>
</dbReference>
<feature type="region of interest" description="Disordered" evidence="5">
    <location>
        <begin position="1"/>
        <end position="30"/>
    </location>
</feature>
<gene>
    <name evidence="7" type="ORF">ACHAWU_001689</name>
</gene>
<evidence type="ECO:0000256" key="5">
    <source>
        <dbReference type="SAM" id="MobiDB-lite"/>
    </source>
</evidence>
<feature type="compositionally biased region" description="Gly residues" evidence="5">
    <location>
        <begin position="670"/>
        <end position="683"/>
    </location>
</feature>
<keyword evidence="4" id="KW-0648">Protein biosynthesis</keyword>
<dbReference type="Pfam" id="PF08662">
    <property type="entry name" value="eIF2A"/>
    <property type="match status" value="2"/>
</dbReference>
<dbReference type="EMBL" id="JALLBG020000190">
    <property type="protein sequence ID" value="KAL3760179.1"/>
    <property type="molecule type" value="Genomic_DNA"/>
</dbReference>
<evidence type="ECO:0000256" key="3">
    <source>
        <dbReference type="ARBA" id="ARBA00022737"/>
    </source>
</evidence>
<comment type="caution">
    <text evidence="7">The sequence shown here is derived from an EMBL/GenBank/DDBJ whole genome shotgun (WGS) entry which is preliminary data.</text>
</comment>
<feature type="region of interest" description="Disordered" evidence="5">
    <location>
        <begin position="625"/>
        <end position="783"/>
    </location>
</feature>
<evidence type="ECO:0000313" key="8">
    <source>
        <dbReference type="Proteomes" id="UP001530293"/>
    </source>
</evidence>
<reference evidence="7 8" key="1">
    <citation type="submission" date="2024-10" db="EMBL/GenBank/DDBJ databases">
        <title>Updated reference genomes for cyclostephanoid diatoms.</title>
        <authorList>
            <person name="Roberts W.R."/>
            <person name="Alverson A.J."/>
        </authorList>
    </citation>
    <scope>NUCLEOTIDE SEQUENCE [LARGE SCALE GENOMIC DNA]</scope>
    <source>
        <strain evidence="7 8">AJA232-27</strain>
    </source>
</reference>